<reference evidence="2" key="1">
    <citation type="submission" date="2014-12" db="EMBL/GenBank/DDBJ databases">
        <title>Genome Sequence of Valsa Canker Pathogens Uncovers a Specific Adaption of Colonization on Woody Bark.</title>
        <authorList>
            <person name="Yin Z."/>
            <person name="Liu H."/>
            <person name="Gao X."/>
            <person name="Li Z."/>
            <person name="Song N."/>
            <person name="Ke X."/>
            <person name="Dai Q."/>
            <person name="Wu Y."/>
            <person name="Sun Y."/>
            <person name="Xu J.-R."/>
            <person name="Kang Z.K."/>
            <person name="Wang L."/>
            <person name="Huang L."/>
        </authorList>
    </citation>
    <scope>NUCLEOTIDE SEQUENCE [LARGE SCALE GENOMIC DNA]</scope>
    <source>
        <strain evidence="2">03-8</strain>
    </source>
</reference>
<keyword evidence="3" id="KW-1185">Reference proteome</keyword>
<dbReference type="AlphaFoldDB" id="A0A194VYR9"/>
<name>A0A194VYR9_CYTMA</name>
<dbReference type="EMBL" id="CM003101">
    <property type="protein sequence ID" value="KUI68940.1"/>
    <property type="molecule type" value="Genomic_DNA"/>
</dbReference>
<dbReference type="Proteomes" id="UP000078559">
    <property type="component" value="Chromosome 4"/>
</dbReference>
<evidence type="ECO:0000313" key="3">
    <source>
        <dbReference type="Proteomes" id="UP000078559"/>
    </source>
</evidence>
<sequence>MDDRDDTGDSQAHEHEGTVGPPFWGTEVLEPGNDQAAQAQDTYLHQNDQADNPGIVELVSPFCHARRVITKGMIRSAHAQTQARTGEETPEDEPVRPRGAGIPRCNTGLEESVGQEPQGGEGDSAEEVGPDVDGLIVESEDAAE</sequence>
<feature type="compositionally biased region" description="Polar residues" evidence="1">
    <location>
        <begin position="35"/>
        <end position="48"/>
    </location>
</feature>
<organism evidence="2 3">
    <name type="scientific">Cytospora mali</name>
    <name type="common">Apple Valsa canker fungus</name>
    <name type="synonym">Valsa mali</name>
    <dbReference type="NCBI Taxonomy" id="578113"/>
    <lineage>
        <taxon>Eukaryota</taxon>
        <taxon>Fungi</taxon>
        <taxon>Dikarya</taxon>
        <taxon>Ascomycota</taxon>
        <taxon>Pezizomycotina</taxon>
        <taxon>Sordariomycetes</taxon>
        <taxon>Sordariomycetidae</taxon>
        <taxon>Diaporthales</taxon>
        <taxon>Cytosporaceae</taxon>
        <taxon>Cytospora</taxon>
    </lineage>
</organism>
<protein>
    <submittedName>
        <fullName evidence="2">Uncharacterized protein</fullName>
    </submittedName>
</protein>
<gene>
    <name evidence="2" type="ORF">VM1G_11560</name>
</gene>
<evidence type="ECO:0000313" key="2">
    <source>
        <dbReference type="EMBL" id="KUI68940.1"/>
    </source>
</evidence>
<proteinExistence type="predicted"/>
<evidence type="ECO:0000256" key="1">
    <source>
        <dbReference type="SAM" id="MobiDB-lite"/>
    </source>
</evidence>
<feature type="region of interest" description="Disordered" evidence="1">
    <location>
        <begin position="74"/>
        <end position="144"/>
    </location>
</feature>
<feature type="region of interest" description="Disordered" evidence="1">
    <location>
        <begin position="1"/>
        <end position="48"/>
    </location>
</feature>
<accession>A0A194VYR9</accession>